<dbReference type="Gene3D" id="1.20.1560.10">
    <property type="entry name" value="ABC transporter type 1, transmembrane domain"/>
    <property type="match status" value="1"/>
</dbReference>
<dbReference type="HOGENOM" id="CLU_2002880_0_0_12"/>
<reference evidence="7" key="1">
    <citation type="journal article" date="2013" name="Stand. Genomic Sci.">
        <title>Genome sequence of the thermophilic fresh-water bacterium Spirochaeta caldaria type strain (H1(T)), reclassification of Spirochaeta caldaria, Spirochaeta stenostrepta, and Spirochaeta zuelzerae in the genus Treponema as Treponema caldaria comb. nov., Treponema stenostrepta comb. nov., and Treponema zuelzerae comb. nov., and emendation of the genus Treponema.</title>
        <authorList>
            <person name="Abt B."/>
            <person name="Goker M."/>
            <person name="Scheuner C."/>
            <person name="Han C."/>
            <person name="Lu M."/>
            <person name="Misra M."/>
            <person name="Lapidus A."/>
            <person name="Nolan M."/>
            <person name="Lucas S."/>
            <person name="Hammon N."/>
            <person name="Deshpande S."/>
            <person name="Cheng J.F."/>
            <person name="Tapia R."/>
            <person name="Goodwin L.A."/>
            <person name="Pitluck S."/>
            <person name="Liolios K."/>
            <person name="Pagani I."/>
            <person name="Ivanova N."/>
            <person name="Mavromatis K."/>
            <person name="Mikhailova N."/>
            <person name="Huntemann M."/>
            <person name="Pati A."/>
            <person name="Chen A."/>
            <person name="Palaniappan K."/>
            <person name="Land M."/>
            <person name="Hauser L."/>
            <person name="Jeffries C.D."/>
            <person name="Rohde M."/>
            <person name="Spring S."/>
            <person name="Gronow S."/>
            <person name="Detter J.C."/>
            <person name="Bristow J."/>
            <person name="Eisen J.A."/>
            <person name="Markowitz V."/>
            <person name="Hugenholtz P."/>
            <person name="Kyrpides N.C."/>
            <person name="Woyke T."/>
            <person name="Klenk H.P."/>
        </authorList>
    </citation>
    <scope>NUCLEOTIDE SEQUENCE</scope>
    <source>
        <strain evidence="7">ATCC 51460 / DSM 7334 / H1</strain>
    </source>
</reference>
<dbReference type="Proteomes" id="UP000000503">
    <property type="component" value="Chromosome"/>
</dbReference>
<dbReference type="AlphaFoldDB" id="F8F361"/>
<evidence type="ECO:0000256" key="1">
    <source>
        <dbReference type="ARBA" id="ARBA00004651"/>
    </source>
</evidence>
<evidence type="ECO:0008006" key="8">
    <source>
        <dbReference type="Google" id="ProtNLM"/>
    </source>
</evidence>
<feature type="transmembrane region" description="Helical" evidence="5">
    <location>
        <begin position="29"/>
        <end position="51"/>
    </location>
</feature>
<proteinExistence type="predicted"/>
<keyword evidence="3 5" id="KW-1133">Transmembrane helix</keyword>
<comment type="subcellular location">
    <subcellularLocation>
        <location evidence="1">Cell membrane</location>
        <topology evidence="1">Multi-pass membrane protein</topology>
    </subcellularLocation>
</comment>
<evidence type="ECO:0000256" key="2">
    <source>
        <dbReference type="ARBA" id="ARBA00022692"/>
    </source>
</evidence>
<organism evidence="6 7">
    <name type="scientific">Gracilinema caldarium (strain ATCC 51460 / DSM 7334 / H1)</name>
    <name type="common">Treponema caldarium</name>
    <dbReference type="NCBI Taxonomy" id="744872"/>
    <lineage>
        <taxon>Bacteria</taxon>
        <taxon>Pseudomonadati</taxon>
        <taxon>Spirochaetota</taxon>
        <taxon>Spirochaetia</taxon>
        <taxon>Spirochaetales</taxon>
        <taxon>Breznakiellaceae</taxon>
        <taxon>Gracilinema</taxon>
    </lineage>
</organism>
<dbReference type="GO" id="GO:0005524">
    <property type="term" value="F:ATP binding"/>
    <property type="evidence" value="ECO:0007669"/>
    <property type="project" value="InterPro"/>
</dbReference>
<keyword evidence="7" id="KW-1185">Reference proteome</keyword>
<sequence length="124" mass="14407">MTSQTGRAHTHDALRHLRWIWHIWRERKALIGLLFFLTLLSSLVAVSYPYLTKLLIDMLQQLIESQPSLTQVQKETWRIAGLFIVVGLTGLMASLFPGIRGAVNVIFEHLIRMKYFNIVLQKDY</sequence>
<keyword evidence="2 5" id="KW-0812">Transmembrane</keyword>
<evidence type="ECO:0000256" key="4">
    <source>
        <dbReference type="ARBA" id="ARBA00023136"/>
    </source>
</evidence>
<evidence type="ECO:0000313" key="7">
    <source>
        <dbReference type="Proteomes" id="UP000000503"/>
    </source>
</evidence>
<dbReference type="InterPro" id="IPR036640">
    <property type="entry name" value="ABC1_TM_sf"/>
</dbReference>
<dbReference type="GO" id="GO:0005886">
    <property type="term" value="C:plasma membrane"/>
    <property type="evidence" value="ECO:0007669"/>
    <property type="project" value="UniProtKB-SubCell"/>
</dbReference>
<name>F8F361_GRAC1</name>
<accession>F8F361</accession>
<dbReference type="RefSeq" id="WP_013969668.1">
    <property type="nucleotide sequence ID" value="NC_015732.1"/>
</dbReference>
<dbReference type="EMBL" id="CP002868">
    <property type="protein sequence ID" value="AEJ20387.1"/>
    <property type="molecule type" value="Genomic_DNA"/>
</dbReference>
<feature type="transmembrane region" description="Helical" evidence="5">
    <location>
        <begin position="79"/>
        <end position="107"/>
    </location>
</feature>
<dbReference type="SUPFAM" id="SSF90123">
    <property type="entry name" value="ABC transporter transmembrane region"/>
    <property type="match status" value="1"/>
</dbReference>
<dbReference type="eggNOG" id="COG1132">
    <property type="taxonomic scope" value="Bacteria"/>
</dbReference>
<protein>
    <recommendedName>
        <fullName evidence="8">ABC transporter ATP-binding protein</fullName>
    </recommendedName>
</protein>
<evidence type="ECO:0000256" key="5">
    <source>
        <dbReference type="SAM" id="Phobius"/>
    </source>
</evidence>
<dbReference type="STRING" id="744872.Spica_2274"/>
<keyword evidence="4 5" id="KW-0472">Membrane</keyword>
<dbReference type="KEGG" id="scd:Spica_2274"/>
<gene>
    <name evidence="6" type="ordered locus">Spica_2274</name>
</gene>
<evidence type="ECO:0000313" key="6">
    <source>
        <dbReference type="EMBL" id="AEJ20387.1"/>
    </source>
</evidence>
<evidence type="ECO:0000256" key="3">
    <source>
        <dbReference type="ARBA" id="ARBA00022989"/>
    </source>
</evidence>